<evidence type="ECO:0000313" key="17">
    <source>
        <dbReference type="Proteomes" id="UP000254834"/>
    </source>
</evidence>
<comment type="catalytic activity">
    <reaction evidence="11">
        <text>a 5,6-dihydrouridine in tRNA + NAD(+) = a uridine in tRNA + NADH + H(+)</text>
        <dbReference type="Rhea" id="RHEA:54452"/>
        <dbReference type="Rhea" id="RHEA-COMP:13339"/>
        <dbReference type="Rhea" id="RHEA-COMP:13887"/>
        <dbReference type="ChEBI" id="CHEBI:15378"/>
        <dbReference type="ChEBI" id="CHEBI:57540"/>
        <dbReference type="ChEBI" id="CHEBI:57945"/>
        <dbReference type="ChEBI" id="CHEBI:65315"/>
        <dbReference type="ChEBI" id="CHEBI:74443"/>
    </reaction>
</comment>
<dbReference type="InterPro" id="IPR035587">
    <property type="entry name" value="DUS-like_FMN-bd"/>
</dbReference>
<dbReference type="GO" id="GO:0017150">
    <property type="term" value="F:tRNA dihydrouridine synthase activity"/>
    <property type="evidence" value="ECO:0007669"/>
    <property type="project" value="InterPro"/>
</dbReference>
<dbReference type="PIRSF" id="PIRSF006621">
    <property type="entry name" value="Dus"/>
    <property type="match status" value="1"/>
</dbReference>
<accession>A0A345ZAS7</accession>
<keyword evidence="5 12" id="KW-0288">FMN</keyword>
<organism evidence="16 17">
    <name type="scientific">Candidatus Chromulinivorax destructor</name>
    <dbReference type="NCBI Taxonomy" id="2066483"/>
    <lineage>
        <taxon>Bacteria</taxon>
        <taxon>Candidatus Babelota</taxon>
        <taxon>Candidatus Babeliae</taxon>
        <taxon>Candidatus Babeliales</taxon>
        <taxon>Candidatus Chromulinivoraceae</taxon>
        <taxon>Candidatus Chromulinivorax</taxon>
    </lineage>
</organism>
<keyword evidence="9 12" id="KW-0560">Oxidoreductase</keyword>
<proteinExistence type="inferred from homology"/>
<feature type="binding site" evidence="14">
    <location>
        <position position="173"/>
    </location>
    <ligand>
        <name>FMN</name>
        <dbReference type="ChEBI" id="CHEBI:58210"/>
    </ligand>
</feature>
<evidence type="ECO:0000256" key="7">
    <source>
        <dbReference type="ARBA" id="ARBA00022857"/>
    </source>
</evidence>
<comment type="cofactor">
    <cofactor evidence="1 12 14">
        <name>FMN</name>
        <dbReference type="ChEBI" id="CHEBI:58210"/>
    </cofactor>
</comment>
<feature type="domain" description="DUS-like FMN-binding" evidence="15">
    <location>
        <begin position="22"/>
        <end position="309"/>
    </location>
</feature>
<evidence type="ECO:0000256" key="9">
    <source>
        <dbReference type="ARBA" id="ARBA00023002"/>
    </source>
</evidence>
<dbReference type="Pfam" id="PF01207">
    <property type="entry name" value="Dus"/>
    <property type="match status" value="1"/>
</dbReference>
<dbReference type="GO" id="GO:0050660">
    <property type="term" value="F:flavin adenine dinucleotide binding"/>
    <property type="evidence" value="ECO:0007669"/>
    <property type="project" value="InterPro"/>
</dbReference>
<comment type="catalytic activity">
    <reaction evidence="10">
        <text>a 5,6-dihydrouridine in tRNA + NADP(+) = a uridine in tRNA + NADPH + H(+)</text>
        <dbReference type="Rhea" id="RHEA:23624"/>
        <dbReference type="Rhea" id="RHEA-COMP:13339"/>
        <dbReference type="Rhea" id="RHEA-COMP:13887"/>
        <dbReference type="ChEBI" id="CHEBI:15378"/>
        <dbReference type="ChEBI" id="CHEBI:57783"/>
        <dbReference type="ChEBI" id="CHEBI:58349"/>
        <dbReference type="ChEBI" id="CHEBI:65315"/>
        <dbReference type="ChEBI" id="CHEBI:74443"/>
    </reaction>
</comment>
<dbReference type="PROSITE" id="PS01136">
    <property type="entry name" value="UPF0034"/>
    <property type="match status" value="1"/>
</dbReference>
<reference evidence="16 17" key="1">
    <citation type="submission" date="2017-12" db="EMBL/GenBank/DDBJ databases">
        <title>Chromulinavorax destructans is a abundant pathogen of dominant heterotrophic picoflagllates.</title>
        <authorList>
            <person name="Deeg C.M."/>
            <person name="Zimmer M."/>
            <person name="Suttle C.A."/>
        </authorList>
    </citation>
    <scope>NUCLEOTIDE SEQUENCE [LARGE SCALE GENOMIC DNA]</scope>
    <source>
        <strain evidence="16 17">SeV1</strain>
    </source>
</reference>
<evidence type="ECO:0000256" key="8">
    <source>
        <dbReference type="ARBA" id="ARBA00022884"/>
    </source>
</evidence>
<dbReference type="CDD" id="cd02801">
    <property type="entry name" value="DUS_like_FMN"/>
    <property type="match status" value="1"/>
</dbReference>
<comment type="similarity">
    <text evidence="12">Belongs to the dus family.</text>
</comment>
<evidence type="ECO:0000256" key="2">
    <source>
        <dbReference type="ARBA" id="ARBA00002790"/>
    </source>
</evidence>
<dbReference type="KEGG" id="cdes:C0J27_01355"/>
<dbReference type="OrthoDB" id="9764501at2"/>
<feature type="binding site" evidence="14">
    <location>
        <begin position="228"/>
        <end position="229"/>
    </location>
    <ligand>
        <name>FMN</name>
        <dbReference type="ChEBI" id="CHEBI:58210"/>
    </ligand>
</feature>
<evidence type="ECO:0000256" key="11">
    <source>
        <dbReference type="ARBA" id="ARBA00048802"/>
    </source>
</evidence>
<dbReference type="EC" id="1.3.1.-" evidence="12"/>
<evidence type="ECO:0000256" key="6">
    <source>
        <dbReference type="ARBA" id="ARBA00022694"/>
    </source>
</evidence>
<dbReference type="Proteomes" id="UP000254834">
    <property type="component" value="Chromosome"/>
</dbReference>
<dbReference type="AlphaFoldDB" id="A0A345ZAS7"/>
<keyword evidence="6 12" id="KW-0819">tRNA processing</keyword>
<keyword evidence="17" id="KW-1185">Reference proteome</keyword>
<feature type="binding site" evidence="14">
    <location>
        <position position="76"/>
    </location>
    <ligand>
        <name>FMN</name>
        <dbReference type="ChEBI" id="CHEBI:58210"/>
    </ligand>
</feature>
<comment type="function">
    <text evidence="2 12">Catalyzes the synthesis of 5,6-dihydrouridine (D), a modified base found in the D-loop of most tRNAs, via the reduction of the C5-C6 double bond in target uridines.</text>
</comment>
<dbReference type="PANTHER" id="PTHR45846:SF1">
    <property type="entry name" value="TRNA-DIHYDROURIDINE(47) SYNTHASE [NAD(P)(+)]-LIKE"/>
    <property type="match status" value="1"/>
</dbReference>
<name>A0A345ZAS7_9BACT</name>
<feature type="active site" description="Proton donor" evidence="13">
    <location>
        <position position="106"/>
    </location>
</feature>
<evidence type="ECO:0000256" key="1">
    <source>
        <dbReference type="ARBA" id="ARBA00001917"/>
    </source>
</evidence>
<dbReference type="SUPFAM" id="SSF51395">
    <property type="entry name" value="FMN-linked oxidoreductases"/>
    <property type="match status" value="1"/>
</dbReference>
<evidence type="ECO:0000256" key="3">
    <source>
        <dbReference type="ARBA" id="ARBA00022555"/>
    </source>
</evidence>
<evidence type="ECO:0000256" key="4">
    <source>
        <dbReference type="ARBA" id="ARBA00022630"/>
    </source>
</evidence>
<gene>
    <name evidence="16" type="ORF">C0J27_01355</name>
</gene>
<evidence type="ECO:0000313" key="16">
    <source>
        <dbReference type="EMBL" id="AXK60394.1"/>
    </source>
</evidence>
<dbReference type="InterPro" id="IPR018517">
    <property type="entry name" value="tRNA_hU_synthase_CS"/>
</dbReference>
<evidence type="ECO:0000256" key="12">
    <source>
        <dbReference type="PIRNR" id="PIRNR006621"/>
    </source>
</evidence>
<dbReference type="EMBL" id="CP025544">
    <property type="protein sequence ID" value="AXK60394.1"/>
    <property type="molecule type" value="Genomic_DNA"/>
</dbReference>
<feature type="binding site" evidence="14">
    <location>
        <position position="145"/>
    </location>
    <ligand>
        <name>FMN</name>
        <dbReference type="ChEBI" id="CHEBI:58210"/>
    </ligand>
</feature>
<evidence type="ECO:0000256" key="10">
    <source>
        <dbReference type="ARBA" id="ARBA00048205"/>
    </source>
</evidence>
<dbReference type="GO" id="GO:0000049">
    <property type="term" value="F:tRNA binding"/>
    <property type="evidence" value="ECO:0007669"/>
    <property type="project" value="UniProtKB-KW"/>
</dbReference>
<keyword evidence="4 12" id="KW-0285">Flavoprotein</keyword>
<sequence>MSFWQEDIKIGNIYVPRFIGGPLDGITDAPFRQLVRGFSTRELLYTEMRHVRSILTPMGGHLALKFEQMERPLSFQVSASSDDCIEAACEKIVAAGVDIIDLNVGCPAKNVISSCCGSALMAHPDQLEKILKKFRSCLDIPFTVKIRAGFKEKNALDIAKLVQDCGADAIAIHPRLQTQKFAGLPDYEIAAQVKKALQIPVIFSGNVVNFKTAQLTYDRTGVDGFLIGRGIWAKPWKLLEMAENAAGREYHVSQAMLLQVALKHLQLMIDHYGPKGLYCFRKHLPFYIKGHPSASAMRSKLVVSTSQEEIVQGLIEFLG</sequence>
<dbReference type="InterPro" id="IPR013785">
    <property type="entry name" value="Aldolase_TIM"/>
</dbReference>
<keyword evidence="14" id="KW-0547">Nucleotide-binding</keyword>
<evidence type="ECO:0000256" key="13">
    <source>
        <dbReference type="PIRSR" id="PIRSR006621-1"/>
    </source>
</evidence>
<dbReference type="InterPro" id="IPR024036">
    <property type="entry name" value="tRNA-dHydroUridine_Synthase_C"/>
</dbReference>
<evidence type="ECO:0000259" key="15">
    <source>
        <dbReference type="Pfam" id="PF01207"/>
    </source>
</evidence>
<dbReference type="RefSeq" id="WP_115585409.1">
    <property type="nucleotide sequence ID" value="NZ_CP025544.1"/>
</dbReference>
<evidence type="ECO:0000256" key="5">
    <source>
        <dbReference type="ARBA" id="ARBA00022643"/>
    </source>
</evidence>
<keyword evidence="3" id="KW-0820">tRNA-binding</keyword>
<keyword evidence="7" id="KW-0521">NADP</keyword>
<protein>
    <recommendedName>
        <fullName evidence="12">tRNA-dihydrouridine synthase</fullName>
        <ecNumber evidence="12">1.3.1.-</ecNumber>
    </recommendedName>
</protein>
<dbReference type="Gene3D" id="1.10.1200.80">
    <property type="entry name" value="Putative flavin oxidoreducatase, domain 2"/>
    <property type="match status" value="1"/>
</dbReference>
<evidence type="ECO:0000256" key="14">
    <source>
        <dbReference type="PIRSR" id="PIRSR006621-2"/>
    </source>
</evidence>
<dbReference type="InterPro" id="IPR001269">
    <property type="entry name" value="DUS_fam"/>
</dbReference>
<dbReference type="Gene3D" id="3.20.20.70">
    <property type="entry name" value="Aldolase class I"/>
    <property type="match status" value="1"/>
</dbReference>
<dbReference type="PANTHER" id="PTHR45846">
    <property type="entry name" value="TRNA-DIHYDROURIDINE(47) SYNTHASE [NAD(P)(+)]-LIKE"/>
    <property type="match status" value="1"/>
</dbReference>
<keyword evidence="8" id="KW-0694">RNA-binding</keyword>